<proteinExistence type="predicted"/>
<dbReference type="EMBL" id="CP017982">
    <property type="protein sequence ID" value="AYE61432.1"/>
    <property type="molecule type" value="Genomic_DNA"/>
</dbReference>
<reference evidence="2 3" key="1">
    <citation type="submission" date="2016-10" db="EMBL/GenBank/DDBJ databases">
        <title>Complete genomic sequencing of Lactobacillus helveticus LH99 and comparative genome analysis.</title>
        <authorList>
            <person name="Li N."/>
            <person name="You C."/>
            <person name="Liu Z."/>
        </authorList>
    </citation>
    <scope>NUCLEOTIDE SEQUENCE [LARGE SCALE GENOMIC DNA]</scope>
    <source>
        <strain evidence="2 3">LH99</strain>
    </source>
</reference>
<organism evidence="2 3">
    <name type="scientific">Lactobacillus helveticus</name>
    <name type="common">Lactobacillus suntoryeus</name>
    <dbReference type="NCBI Taxonomy" id="1587"/>
    <lineage>
        <taxon>Bacteria</taxon>
        <taxon>Bacillati</taxon>
        <taxon>Bacillota</taxon>
        <taxon>Bacilli</taxon>
        <taxon>Lactobacillales</taxon>
        <taxon>Lactobacillaceae</taxon>
        <taxon>Lactobacillus</taxon>
    </lineage>
</organism>
<gene>
    <name evidence="2" type="ORF">BC335_0944</name>
</gene>
<dbReference type="Proteomes" id="UP000267794">
    <property type="component" value="Chromosome"/>
</dbReference>
<keyword evidence="1" id="KW-0175">Coiled coil</keyword>
<dbReference type="Pfam" id="PF09979">
    <property type="entry name" value="DUF2213"/>
    <property type="match status" value="1"/>
</dbReference>
<feature type="coiled-coil region" evidence="1">
    <location>
        <begin position="198"/>
        <end position="260"/>
    </location>
</feature>
<dbReference type="AlphaFoldDB" id="A0A386RDK8"/>
<sequence length="359" mass="39228">MYVYRVPIAGAMVQKYVKSDGSEEMEAKLPEEILSDATVSSANSKPVTDGHHGLVTKDNSHDLLKGFTASNGHVEGNMLYNDITITDPNLISQIKSGDKRELSIGFETQMDPTSGTYNGTKYDAVQRNIRINHVAVVPKGRAGHEVRLIGDSAEAVEQVEPSEEKGNQMETRVVRADGQNITVAADDVEKITKLDADNSAKAKQIADLDAQIKKLQSEKAQLQGDADASAKKADEAQAKADSLEADNKKLQEEFDKYKADGVDKKLELIDKVKSFVGDEYDYHGKSDRDMKIDAVKAIKGDSVDFTDKSDTYVQAAFDMLEKPKKVSGYAGPEPEAKGDSADPIAKAYYDLNHMYKGGK</sequence>
<dbReference type="Gene3D" id="1.20.5.1000">
    <property type="entry name" value="arf6 gtpase in complex with a specific effector, jip4"/>
    <property type="match status" value="1"/>
</dbReference>
<dbReference type="InterPro" id="IPR016913">
    <property type="entry name" value="UCP029215"/>
</dbReference>
<evidence type="ECO:0000313" key="3">
    <source>
        <dbReference type="Proteomes" id="UP000267794"/>
    </source>
</evidence>
<evidence type="ECO:0000313" key="2">
    <source>
        <dbReference type="EMBL" id="AYE61432.1"/>
    </source>
</evidence>
<evidence type="ECO:0000256" key="1">
    <source>
        <dbReference type="SAM" id="Coils"/>
    </source>
</evidence>
<name>A0A386RDK8_LACHE</name>
<protein>
    <recommendedName>
        <fullName evidence="4">DUF2213 domain-containing protein</fullName>
    </recommendedName>
</protein>
<evidence type="ECO:0008006" key="4">
    <source>
        <dbReference type="Google" id="ProtNLM"/>
    </source>
</evidence>
<accession>A0A386RDK8</accession>
<dbReference type="PIRSF" id="PIRSF029215">
    <property type="entry name" value="UCP029215"/>
    <property type="match status" value="1"/>
</dbReference>